<feature type="domain" description="T-SNARE coiled-coil homology" evidence="13">
    <location>
        <begin position="585"/>
        <end position="647"/>
    </location>
</feature>
<evidence type="ECO:0000256" key="8">
    <source>
        <dbReference type="ARBA" id="ARBA00023224"/>
    </source>
</evidence>
<protein>
    <submittedName>
        <fullName evidence="15">Methyl-accepting chemotaxis sensory transducer with Cache sensor</fullName>
    </submittedName>
</protein>
<comment type="subcellular location">
    <subcellularLocation>
        <location evidence="1">Cell inner membrane</location>
        <topology evidence="1">Multi-pass membrane protein</topology>
    </subcellularLocation>
</comment>
<evidence type="ECO:0000256" key="1">
    <source>
        <dbReference type="ARBA" id="ARBA00004429"/>
    </source>
</evidence>
<dbReference type="RefSeq" id="WP_076400815.1">
    <property type="nucleotide sequence ID" value="NZ_FTOA01000004.1"/>
</dbReference>
<dbReference type="Proteomes" id="UP000185678">
    <property type="component" value="Unassembled WGS sequence"/>
</dbReference>
<proteinExistence type="inferred from homology"/>
<dbReference type="STRING" id="80876.SAMN05421779_104397"/>
<dbReference type="InterPro" id="IPR033479">
    <property type="entry name" value="dCache_1"/>
</dbReference>
<evidence type="ECO:0000256" key="11">
    <source>
        <dbReference type="SAM" id="Phobius"/>
    </source>
</evidence>
<dbReference type="GO" id="GO:0007165">
    <property type="term" value="P:signal transduction"/>
    <property type="evidence" value="ECO:0007669"/>
    <property type="project" value="UniProtKB-KW"/>
</dbReference>
<dbReference type="SMART" id="SM00283">
    <property type="entry name" value="MA"/>
    <property type="match status" value="1"/>
</dbReference>
<dbReference type="Pfam" id="PF02743">
    <property type="entry name" value="dCache_1"/>
    <property type="match status" value="1"/>
</dbReference>
<sequence>MTTIRRQILIPMLTIVVLSLAAVIWFASQTLSTQAEQRADETLQAKAAEASAILDRLLTEAITQASSNAYSASALLAANSGPFDRAGYAQTLLQQLPHREGFSGLYVGLDPNADGQDAKYANTPYGDAQGRYLIYASRGANNAIALSVEPLTGAEAEKGWYDRPIKEKQTIITPPYLYEIQGKPVMMATISSPIQGKNQNFVGVATADLSLAALTERVKALKVYDSGHAYVIAHDDTWVATPDSADRGKPVSDPALQALIKQARQSGSVIQPLQDRKSGQEMLVTAQAVSLPGVKETWITLVMAPASEVMAEANRTKTILLVVGLLAVVAGVALSVWIGGRISAQMQTMTSCMTALADGQTSVQIPQVEKPVELKAMSTALSIFQNNMDSNRRMAAEQQVAQQAQIERAERIRAMTASFDREVGQTVNAVEATAQKLEETAQAMTSVAQATSDQAYQVVGAAEQSQANVETVAAAAEELSASIHEISRHVQASSQIAREAVSIAEHSKTLVHSLAESSVKISEVVQLINDVANQTNLLALNATIEAARAGEAGKGFAVVANEVKNLASQTSRATDEIAHQITAVQGATRNAVEANQEIVNVIARIDEVATTIASAVEEQGAATNEIARNIQQAASSTSEVTSHIGQMRQGAERTGTAASGLLAEAEQMAERAEMLRTEVDTFLRDISQA</sequence>
<evidence type="ECO:0000256" key="9">
    <source>
        <dbReference type="ARBA" id="ARBA00029447"/>
    </source>
</evidence>
<evidence type="ECO:0000259" key="13">
    <source>
        <dbReference type="PROSITE" id="PS50192"/>
    </source>
</evidence>
<gene>
    <name evidence="15" type="ORF">SAMN05421779_104397</name>
</gene>
<evidence type="ECO:0000313" key="15">
    <source>
        <dbReference type="EMBL" id="SIS90327.1"/>
    </source>
</evidence>
<dbReference type="PROSITE" id="PS50885">
    <property type="entry name" value="HAMP"/>
    <property type="match status" value="1"/>
</dbReference>
<dbReference type="Gene3D" id="3.30.450.20">
    <property type="entry name" value="PAS domain"/>
    <property type="match status" value="2"/>
</dbReference>
<keyword evidence="3" id="KW-0145">Chemotaxis</keyword>
<dbReference type="GO" id="GO:0005886">
    <property type="term" value="C:plasma membrane"/>
    <property type="evidence" value="ECO:0007669"/>
    <property type="project" value="UniProtKB-SubCell"/>
</dbReference>
<feature type="transmembrane region" description="Helical" evidence="11">
    <location>
        <begin position="319"/>
        <end position="339"/>
    </location>
</feature>
<dbReference type="InterPro" id="IPR000727">
    <property type="entry name" value="T_SNARE_dom"/>
</dbReference>
<keyword evidence="8 10" id="KW-0807">Transducer</keyword>
<evidence type="ECO:0000256" key="4">
    <source>
        <dbReference type="ARBA" id="ARBA00022519"/>
    </source>
</evidence>
<accession>A0A1N7MW34</accession>
<dbReference type="CDD" id="cd12913">
    <property type="entry name" value="PDC1_MCP_like"/>
    <property type="match status" value="1"/>
</dbReference>
<dbReference type="PROSITE" id="PS50111">
    <property type="entry name" value="CHEMOTAXIS_TRANSDUC_2"/>
    <property type="match status" value="1"/>
</dbReference>
<keyword evidence="16" id="KW-1185">Reference proteome</keyword>
<reference evidence="15 16" key="1">
    <citation type="submission" date="2017-01" db="EMBL/GenBank/DDBJ databases">
        <authorList>
            <person name="Mah S.A."/>
            <person name="Swanson W.J."/>
            <person name="Moy G.W."/>
            <person name="Vacquier V.D."/>
        </authorList>
    </citation>
    <scope>NUCLEOTIDE SEQUENCE [LARGE SCALE GENOMIC DNA]</scope>
    <source>
        <strain evidence="15 16">DSM 11589</strain>
    </source>
</reference>
<dbReference type="InterPro" id="IPR004089">
    <property type="entry name" value="MCPsignal_dom"/>
</dbReference>
<evidence type="ECO:0000256" key="6">
    <source>
        <dbReference type="ARBA" id="ARBA00022989"/>
    </source>
</evidence>
<feature type="domain" description="HAMP" evidence="14">
    <location>
        <begin position="340"/>
        <end position="393"/>
    </location>
</feature>
<dbReference type="Gene3D" id="6.10.340.10">
    <property type="match status" value="1"/>
</dbReference>
<evidence type="ECO:0000259" key="12">
    <source>
        <dbReference type="PROSITE" id="PS50111"/>
    </source>
</evidence>
<dbReference type="SUPFAM" id="SSF58104">
    <property type="entry name" value="Methyl-accepting chemotaxis protein (MCP) signaling domain"/>
    <property type="match status" value="1"/>
</dbReference>
<keyword evidence="7 11" id="KW-0472">Membrane</keyword>
<evidence type="ECO:0000256" key="5">
    <source>
        <dbReference type="ARBA" id="ARBA00022692"/>
    </source>
</evidence>
<evidence type="ECO:0000256" key="2">
    <source>
        <dbReference type="ARBA" id="ARBA00022475"/>
    </source>
</evidence>
<keyword evidence="5 11" id="KW-0812">Transmembrane</keyword>
<dbReference type="EMBL" id="FTOA01000004">
    <property type="protein sequence ID" value="SIS90327.1"/>
    <property type="molecule type" value="Genomic_DNA"/>
</dbReference>
<name>A0A1N7MW34_9PROT</name>
<keyword evidence="6 11" id="KW-1133">Transmembrane helix</keyword>
<organism evidence="15 16">
    <name type="scientific">Insolitispirillum peregrinum</name>
    <dbReference type="NCBI Taxonomy" id="80876"/>
    <lineage>
        <taxon>Bacteria</taxon>
        <taxon>Pseudomonadati</taxon>
        <taxon>Pseudomonadota</taxon>
        <taxon>Alphaproteobacteria</taxon>
        <taxon>Rhodospirillales</taxon>
        <taxon>Novispirillaceae</taxon>
        <taxon>Insolitispirillum</taxon>
    </lineage>
</organism>
<comment type="similarity">
    <text evidence="9">Belongs to the methyl-accepting chemotaxis (MCP) protein family.</text>
</comment>
<dbReference type="AlphaFoldDB" id="A0A1N7MW34"/>
<feature type="transmembrane region" description="Helical" evidence="11">
    <location>
        <begin position="7"/>
        <end position="27"/>
    </location>
</feature>
<feature type="domain" description="Methyl-accepting transducer" evidence="12">
    <location>
        <begin position="433"/>
        <end position="662"/>
    </location>
</feature>
<evidence type="ECO:0000256" key="3">
    <source>
        <dbReference type="ARBA" id="ARBA00022500"/>
    </source>
</evidence>
<dbReference type="GO" id="GO:0006935">
    <property type="term" value="P:chemotaxis"/>
    <property type="evidence" value="ECO:0007669"/>
    <property type="project" value="UniProtKB-KW"/>
</dbReference>
<evidence type="ECO:0000259" key="14">
    <source>
        <dbReference type="PROSITE" id="PS50885"/>
    </source>
</evidence>
<evidence type="ECO:0000256" key="10">
    <source>
        <dbReference type="PROSITE-ProRule" id="PRU00284"/>
    </source>
</evidence>
<evidence type="ECO:0000313" key="16">
    <source>
        <dbReference type="Proteomes" id="UP000185678"/>
    </source>
</evidence>
<keyword evidence="4" id="KW-0997">Cell inner membrane</keyword>
<dbReference type="PROSITE" id="PS50192">
    <property type="entry name" value="T_SNARE"/>
    <property type="match status" value="1"/>
</dbReference>
<dbReference type="PANTHER" id="PTHR32089">
    <property type="entry name" value="METHYL-ACCEPTING CHEMOTAXIS PROTEIN MCPB"/>
    <property type="match status" value="1"/>
</dbReference>
<dbReference type="PANTHER" id="PTHR32089:SF112">
    <property type="entry name" value="LYSOZYME-LIKE PROTEIN-RELATED"/>
    <property type="match status" value="1"/>
</dbReference>
<evidence type="ECO:0000256" key="7">
    <source>
        <dbReference type="ARBA" id="ARBA00023136"/>
    </source>
</evidence>
<dbReference type="InterPro" id="IPR003660">
    <property type="entry name" value="HAMP_dom"/>
</dbReference>
<keyword evidence="2" id="KW-1003">Cell membrane</keyword>
<dbReference type="Pfam" id="PF00015">
    <property type="entry name" value="MCPsignal"/>
    <property type="match status" value="1"/>
</dbReference>
<dbReference type="Gene3D" id="1.10.287.950">
    <property type="entry name" value="Methyl-accepting chemotaxis protein"/>
    <property type="match status" value="1"/>
</dbReference>